<reference evidence="2 3" key="1">
    <citation type="submission" date="2018-10" db="EMBL/GenBank/DDBJ databases">
        <title>Isolation of pseudouridimycin from Streptomyces albus DSM 40763.</title>
        <authorList>
            <person name="Rosenqvist P."/>
            <person name="Metsae-Ketelae M."/>
            <person name="Virta P."/>
        </authorList>
    </citation>
    <scope>NUCLEOTIDE SEQUENCE [LARGE SCALE GENOMIC DNA]</scope>
    <source>
        <strain evidence="2 3">DSM 40763</strain>
    </source>
</reference>
<accession>A0A8H1LMD5</accession>
<sequence>MNAPPDTAPQADAPPSADAPPAADAMPAAAAYEGNTQRVGSGFAVMGGVGRDLLVFTGPGSRDELVTERVLPPGFREGPYPEEEVARKLRGFVESPSHPECRKVLGRGLLLLQAPAGSGATTTAFALLAQQYGCGGVVGLDPGENPAEWSPKEARGYLLQGLTQRAADALGEAGLMTLSGRLAEAGAWLVVTVGADVRLPQDADAWRVAHKAPALREVAAARLRVRAADGALTSAQLAECLERLADPEPGEHLVGATVPVAVALAEELGDAAVAGRPAVTALENLRLGDERSAGATLEGARNNADRLALLAAVALLERQDRTVVASFAASIRPAIAARAAGAASTTDDSGQPDFLGTPFERRLAAVGAELLPPRVTSAYRYRYVTQQVAFRGRHRADTLLRRLCLEHEGMLDVLWEALRALPYQPGVDLAAGRAIGRVLTTATGPGALRLLWPFATSDSRWQRRLAAYALGEVGQHPTLAGAAHDHLRYWSSLRNVNIRCTVAETCAGSLGLSRPAAALKLLDTVLGGEPPGDAGDRARLRNAVSFALGVLLGEKTNQGMVVGQVVRWLEEPDGSLRHSYAVHVVESLALTTFPGPHQPGRRKIRLADVLGDHPQQGMELVVAALGDPAAHDAVARGMADIENDPALRRRAAFDSFFPALSKTAHGNRGVVRYLLARYRMRPSAAPEGNVS</sequence>
<organism evidence="2 3">
    <name type="scientific">Streptomyces albus</name>
    <dbReference type="NCBI Taxonomy" id="1888"/>
    <lineage>
        <taxon>Bacteria</taxon>
        <taxon>Bacillati</taxon>
        <taxon>Actinomycetota</taxon>
        <taxon>Actinomycetes</taxon>
        <taxon>Kitasatosporales</taxon>
        <taxon>Streptomycetaceae</taxon>
        <taxon>Streptomyces</taxon>
    </lineage>
</organism>
<dbReference type="EMBL" id="RCIY01000002">
    <property type="protein sequence ID" value="TGG89458.1"/>
    <property type="molecule type" value="Genomic_DNA"/>
</dbReference>
<comment type="caution">
    <text evidence="2">The sequence shown here is derived from an EMBL/GenBank/DDBJ whole genome shotgun (WGS) entry which is preliminary data.</text>
</comment>
<gene>
    <name evidence="2" type="ORF">D8771_00665</name>
</gene>
<feature type="region of interest" description="Disordered" evidence="1">
    <location>
        <begin position="1"/>
        <end position="25"/>
    </location>
</feature>
<protein>
    <submittedName>
        <fullName evidence="2">Uncharacterized protein</fullName>
    </submittedName>
</protein>
<dbReference type="Proteomes" id="UP000298111">
    <property type="component" value="Unassembled WGS sequence"/>
</dbReference>
<evidence type="ECO:0000313" key="2">
    <source>
        <dbReference type="EMBL" id="TGG89458.1"/>
    </source>
</evidence>
<dbReference type="RefSeq" id="WP_037614021.1">
    <property type="nucleotide sequence ID" value="NZ_CP103060.1"/>
</dbReference>
<evidence type="ECO:0000313" key="3">
    <source>
        <dbReference type="Proteomes" id="UP000298111"/>
    </source>
</evidence>
<dbReference type="GeneID" id="75184079"/>
<dbReference type="AlphaFoldDB" id="A0A8H1LMD5"/>
<name>A0A8H1LMD5_9ACTN</name>
<proteinExistence type="predicted"/>
<evidence type="ECO:0000256" key="1">
    <source>
        <dbReference type="SAM" id="MobiDB-lite"/>
    </source>
</evidence>